<dbReference type="AlphaFoldDB" id="A0AAW0AEU0"/>
<keyword evidence="2" id="KW-1185">Reference proteome</keyword>
<evidence type="ECO:0000313" key="2">
    <source>
        <dbReference type="Proteomes" id="UP001362999"/>
    </source>
</evidence>
<comment type="caution">
    <text evidence="1">The sequence shown here is derived from an EMBL/GenBank/DDBJ whole genome shotgun (WGS) entry which is preliminary data.</text>
</comment>
<dbReference type="Proteomes" id="UP001362999">
    <property type="component" value="Unassembled WGS sequence"/>
</dbReference>
<name>A0AAW0AEU0_9AGAR</name>
<proteinExistence type="predicted"/>
<protein>
    <submittedName>
        <fullName evidence="1">Uncharacterized protein</fullName>
    </submittedName>
</protein>
<reference evidence="1 2" key="1">
    <citation type="journal article" date="2024" name="J Genomics">
        <title>Draft genome sequencing and assembly of Favolaschia claudopus CIRM-BRFM 2984 isolated from oak limbs.</title>
        <authorList>
            <person name="Navarro D."/>
            <person name="Drula E."/>
            <person name="Chaduli D."/>
            <person name="Cazenave R."/>
            <person name="Ahrendt S."/>
            <person name="Wang J."/>
            <person name="Lipzen A."/>
            <person name="Daum C."/>
            <person name="Barry K."/>
            <person name="Grigoriev I.V."/>
            <person name="Favel A."/>
            <person name="Rosso M.N."/>
            <person name="Martin F."/>
        </authorList>
    </citation>
    <scope>NUCLEOTIDE SEQUENCE [LARGE SCALE GENOMIC DNA]</scope>
    <source>
        <strain evidence="1 2">CIRM-BRFM 2984</strain>
    </source>
</reference>
<accession>A0AAW0AEU0</accession>
<evidence type="ECO:0000313" key="1">
    <source>
        <dbReference type="EMBL" id="KAK7007556.1"/>
    </source>
</evidence>
<sequence>MVAVGLRAMVAGLGSERGEGRDERDLKEGKLTVGYGRGRRSGVCRGGLRAFPGEDTVCIAFAAPDTFMTRGGGDRRASESALCNPALRRRNLGRDVRNAVLEEDEDSLQWPTLRPRKTNRERHRYLLIPPRLPLPPHPTLLRALRYSRLRLDRSLRVVYIMKSATVNSDPAVSGKDTGAGCSIRNSSGAAGAEWGVFEANAFSCCLVVFG</sequence>
<gene>
    <name evidence="1" type="ORF">R3P38DRAFT_2792323</name>
</gene>
<dbReference type="EMBL" id="JAWWNJ010000070">
    <property type="protein sequence ID" value="KAK7007556.1"/>
    <property type="molecule type" value="Genomic_DNA"/>
</dbReference>
<organism evidence="1 2">
    <name type="scientific">Favolaschia claudopus</name>
    <dbReference type="NCBI Taxonomy" id="2862362"/>
    <lineage>
        <taxon>Eukaryota</taxon>
        <taxon>Fungi</taxon>
        <taxon>Dikarya</taxon>
        <taxon>Basidiomycota</taxon>
        <taxon>Agaricomycotina</taxon>
        <taxon>Agaricomycetes</taxon>
        <taxon>Agaricomycetidae</taxon>
        <taxon>Agaricales</taxon>
        <taxon>Marasmiineae</taxon>
        <taxon>Mycenaceae</taxon>
        <taxon>Favolaschia</taxon>
    </lineage>
</organism>